<organism evidence="1 2">
    <name type="scientific">Ramlibacter algicola</name>
    <dbReference type="NCBI Taxonomy" id="2795217"/>
    <lineage>
        <taxon>Bacteria</taxon>
        <taxon>Pseudomonadati</taxon>
        <taxon>Pseudomonadota</taxon>
        <taxon>Betaproteobacteria</taxon>
        <taxon>Burkholderiales</taxon>
        <taxon>Comamonadaceae</taxon>
        <taxon>Ramlibacter</taxon>
    </lineage>
</organism>
<protein>
    <recommendedName>
        <fullName evidence="3">Lipoprotein</fullName>
    </recommendedName>
</protein>
<name>A0A934Q028_9BURK</name>
<gene>
    <name evidence="1" type="ORF">I8E28_14170</name>
</gene>
<proteinExistence type="predicted"/>
<comment type="caution">
    <text evidence="1">The sequence shown here is derived from an EMBL/GenBank/DDBJ whole genome shotgun (WGS) entry which is preliminary data.</text>
</comment>
<dbReference type="AlphaFoldDB" id="A0A934Q028"/>
<keyword evidence="2" id="KW-1185">Reference proteome</keyword>
<dbReference type="EMBL" id="JAEDAO010000001">
    <property type="protein sequence ID" value="MBK0393740.1"/>
    <property type="molecule type" value="Genomic_DNA"/>
</dbReference>
<reference evidence="1" key="1">
    <citation type="submission" date="2020-12" db="EMBL/GenBank/DDBJ databases">
        <title>Ramlibacter sp. nov., isolated from a freshwater alga, Cryptomonas.</title>
        <authorList>
            <person name="Kim H.M."/>
            <person name="Jeon C.O."/>
        </authorList>
    </citation>
    <scope>NUCLEOTIDE SEQUENCE</scope>
    <source>
        <strain evidence="1">CrO1</strain>
    </source>
</reference>
<dbReference type="RefSeq" id="WP_200788689.1">
    <property type="nucleotide sequence ID" value="NZ_JAEDAO010000001.1"/>
</dbReference>
<accession>A0A934Q028</accession>
<dbReference type="Proteomes" id="UP000617041">
    <property type="component" value="Unassembled WGS sequence"/>
</dbReference>
<dbReference type="PROSITE" id="PS51257">
    <property type="entry name" value="PROKAR_LIPOPROTEIN"/>
    <property type="match status" value="1"/>
</dbReference>
<sequence length="288" mass="30688">MKEASIAGLALASLLGGGCSVYPVEPKYNEAKLVDTGSGKNLAPLSVLGSAHLISGWRAALESAAGDRQAAKVATSEILFYGTLLAFAGTAGGFHHAHQVRNVGAAAVGGSSLFTSHYQPELQLTAFRKAADRLECAERAVAPMAVAREDVLFSPTELATMADKIDRVPEQTRSFIAKQRAELATSLQAIKLEPPTKEQLESLVDRSRAAEARASTAARTLLTTSTDKPANVQSRIGALAKIDPKDKEAMAKQLNFSDSELAYKKTQYLVALEKYPTALEFCLANQPQ</sequence>
<evidence type="ECO:0000313" key="2">
    <source>
        <dbReference type="Proteomes" id="UP000617041"/>
    </source>
</evidence>
<evidence type="ECO:0000313" key="1">
    <source>
        <dbReference type="EMBL" id="MBK0393740.1"/>
    </source>
</evidence>
<evidence type="ECO:0008006" key="3">
    <source>
        <dbReference type="Google" id="ProtNLM"/>
    </source>
</evidence>